<dbReference type="Proteomes" id="UP000177486">
    <property type="component" value="Unassembled WGS sequence"/>
</dbReference>
<gene>
    <name evidence="1" type="ORF">A2931_00760</name>
</gene>
<evidence type="ECO:0000313" key="2">
    <source>
        <dbReference type="Proteomes" id="UP000177486"/>
    </source>
</evidence>
<dbReference type="EMBL" id="MHMQ01000032">
    <property type="protein sequence ID" value="OGZ29809.1"/>
    <property type="molecule type" value="Genomic_DNA"/>
</dbReference>
<dbReference type="Gene3D" id="3.40.109.10">
    <property type="entry name" value="NADH Oxidase"/>
    <property type="match status" value="2"/>
</dbReference>
<dbReference type="InterPro" id="IPR000415">
    <property type="entry name" value="Nitroreductase-like"/>
</dbReference>
<comment type="caution">
    <text evidence="1">The sequence shown here is derived from an EMBL/GenBank/DDBJ whole genome shotgun (WGS) entry which is preliminary data.</text>
</comment>
<dbReference type="AlphaFoldDB" id="A0A1G2EVH6"/>
<sequence length="354" mass="39425">MIDRETITKIIEYGTYAPSGDNSQPWRFEVDETAGKISVFNLPGKDNPILNVRNRGSYVAHGALIENMLIASSQTGFEADLKIFPQGVSDLTAEIVLTPSQPKNEPLFSYIKERVTNRRSYKNVPLSEGEREVLISAASSIPGCELKLVEDKNQMQIIAQAMSVTEKVALETKELHRLFFKDIIWDDEKNKKGESGLYIKSLEVPPPVRLVFKIIKNWSAMKIFNLLGFNKMAAAGNAGIYASSAAHGAIITENNDENFISAGRAFQRVWLESSRLGLAFQPVAGTAFLAQKVESRDGNIFSEKNSEFIREAANKMDFAFSVDAGKVAAITFRIGRAEPPTARSYRHRPEIIFR</sequence>
<dbReference type="SUPFAM" id="SSF55469">
    <property type="entry name" value="FMN-dependent nitroreductase-like"/>
    <property type="match status" value="2"/>
</dbReference>
<evidence type="ECO:0000313" key="1">
    <source>
        <dbReference type="EMBL" id="OGZ29809.1"/>
    </source>
</evidence>
<proteinExistence type="predicted"/>
<organism evidence="1 2">
    <name type="scientific">Candidatus Niyogibacteria bacterium RIFCSPLOWO2_01_FULL_45_48</name>
    <dbReference type="NCBI Taxonomy" id="1801724"/>
    <lineage>
        <taxon>Bacteria</taxon>
        <taxon>Candidatus Niyogiibacteriota</taxon>
    </lineage>
</organism>
<protein>
    <submittedName>
        <fullName evidence="1">Uncharacterized protein</fullName>
    </submittedName>
</protein>
<accession>A0A1G2EVH6</accession>
<dbReference type="GO" id="GO:0016491">
    <property type="term" value="F:oxidoreductase activity"/>
    <property type="evidence" value="ECO:0007669"/>
    <property type="project" value="InterPro"/>
</dbReference>
<reference evidence="1 2" key="1">
    <citation type="journal article" date="2016" name="Nat. Commun.">
        <title>Thousands of microbial genomes shed light on interconnected biogeochemical processes in an aquifer system.</title>
        <authorList>
            <person name="Anantharaman K."/>
            <person name="Brown C.T."/>
            <person name="Hug L.A."/>
            <person name="Sharon I."/>
            <person name="Castelle C.J."/>
            <person name="Probst A.J."/>
            <person name="Thomas B.C."/>
            <person name="Singh A."/>
            <person name="Wilkins M.J."/>
            <person name="Karaoz U."/>
            <person name="Brodie E.L."/>
            <person name="Williams K.H."/>
            <person name="Hubbard S.S."/>
            <person name="Banfield J.F."/>
        </authorList>
    </citation>
    <scope>NUCLEOTIDE SEQUENCE [LARGE SCALE GENOMIC DNA]</scope>
</reference>
<name>A0A1G2EVH6_9BACT</name>